<evidence type="ECO:0000313" key="4">
    <source>
        <dbReference type="EMBL" id="KDO24369.1"/>
    </source>
</evidence>
<dbReference type="OrthoDB" id="25131at2759"/>
<dbReference type="PROSITE" id="PS50082">
    <property type="entry name" value="WD_REPEATS_2"/>
    <property type="match status" value="2"/>
</dbReference>
<reference evidence="4 5" key="1">
    <citation type="journal article" date="2013" name="PLoS Genet.">
        <title>Distinctive expansion of potential virulence genes in the genome of the oomycete fish pathogen Saprolegnia parasitica.</title>
        <authorList>
            <person name="Jiang R.H."/>
            <person name="de Bruijn I."/>
            <person name="Haas B.J."/>
            <person name="Belmonte R."/>
            <person name="Lobach L."/>
            <person name="Christie J."/>
            <person name="van den Ackerveken G."/>
            <person name="Bottin A."/>
            <person name="Bulone V."/>
            <person name="Diaz-Moreno S.M."/>
            <person name="Dumas B."/>
            <person name="Fan L."/>
            <person name="Gaulin E."/>
            <person name="Govers F."/>
            <person name="Grenville-Briggs L.J."/>
            <person name="Horner N.R."/>
            <person name="Levin J.Z."/>
            <person name="Mammella M."/>
            <person name="Meijer H.J."/>
            <person name="Morris P."/>
            <person name="Nusbaum C."/>
            <person name="Oome S."/>
            <person name="Phillips A.J."/>
            <person name="van Rooyen D."/>
            <person name="Rzeszutek E."/>
            <person name="Saraiva M."/>
            <person name="Secombes C.J."/>
            <person name="Seidl M.F."/>
            <person name="Snel B."/>
            <person name="Stassen J.H."/>
            <person name="Sykes S."/>
            <person name="Tripathy S."/>
            <person name="van den Berg H."/>
            <person name="Vega-Arreguin J.C."/>
            <person name="Wawra S."/>
            <person name="Young S.K."/>
            <person name="Zeng Q."/>
            <person name="Dieguez-Uribeondo J."/>
            <person name="Russ C."/>
            <person name="Tyler B.M."/>
            <person name="van West P."/>
        </authorList>
    </citation>
    <scope>NUCLEOTIDE SEQUENCE [LARGE SCALE GENOMIC DNA]</scope>
    <source>
        <strain evidence="4 5">CBS 223.65</strain>
    </source>
</reference>
<sequence length="368" mass="40423">MALAHPQTLALSSTVVTHFKQDATLQMTSDDQDYEYVMDCKTTASKEHVILALSDKTLQARSRSTLACDRVIAAHNASINEVCVSETSPWCVLSGSNDGTMKLWDLRTDQGPAQSIRVGSEVWTCSMGCGDTLVVCGTTDRAVFYDTRTARKLGEYGESHMDNVTRVRFHPLRRSEVVTASEDGVVCLFDCTIADEDDAIISIINVESAVTQFAFFGHELHHMAFLTGSETLDLWNITTAQRLAHFPQIRDACNALDMPTEYLIDCKYDATSDQLHLVTGDHAGTVNIATLGESSLTPQAKLVGGHKTAIRCIDWDDNMLLTGGEDSRLCKWSASSGLFQQQATRGIRASVERDVSGLKKARKSSRPY</sequence>
<dbReference type="InterPro" id="IPR019775">
    <property type="entry name" value="WD40_repeat_CS"/>
</dbReference>
<proteinExistence type="predicted"/>
<dbReference type="AlphaFoldDB" id="A0A067C0Q7"/>
<evidence type="ECO:0000256" key="2">
    <source>
        <dbReference type="ARBA" id="ARBA00022737"/>
    </source>
</evidence>
<dbReference type="Gene3D" id="2.130.10.10">
    <property type="entry name" value="YVTN repeat-like/Quinoprotein amine dehydrogenase"/>
    <property type="match status" value="2"/>
</dbReference>
<keyword evidence="1 3" id="KW-0853">WD repeat</keyword>
<dbReference type="OMA" id="YHEKTDK"/>
<evidence type="ECO:0000313" key="5">
    <source>
        <dbReference type="Proteomes" id="UP000030745"/>
    </source>
</evidence>
<dbReference type="Pfam" id="PF00400">
    <property type="entry name" value="WD40"/>
    <property type="match status" value="3"/>
</dbReference>
<dbReference type="KEGG" id="spar:SPRG_10447"/>
<dbReference type="Proteomes" id="UP000030745">
    <property type="component" value="Unassembled WGS sequence"/>
</dbReference>
<accession>A0A067C0Q7</accession>
<name>A0A067C0Q7_SAPPC</name>
<dbReference type="InterPro" id="IPR015943">
    <property type="entry name" value="WD40/YVTN_repeat-like_dom_sf"/>
</dbReference>
<dbReference type="RefSeq" id="XP_012204962.1">
    <property type="nucleotide sequence ID" value="XM_012349572.1"/>
</dbReference>
<dbReference type="STRING" id="695850.A0A067C0Q7"/>
<protein>
    <submittedName>
        <fullName evidence="4">Uncharacterized protein</fullName>
    </submittedName>
</protein>
<dbReference type="SMART" id="SM00320">
    <property type="entry name" value="WD40"/>
    <property type="match status" value="4"/>
</dbReference>
<organism evidence="4 5">
    <name type="scientific">Saprolegnia parasitica (strain CBS 223.65)</name>
    <dbReference type="NCBI Taxonomy" id="695850"/>
    <lineage>
        <taxon>Eukaryota</taxon>
        <taxon>Sar</taxon>
        <taxon>Stramenopiles</taxon>
        <taxon>Oomycota</taxon>
        <taxon>Saprolegniomycetes</taxon>
        <taxon>Saprolegniales</taxon>
        <taxon>Saprolegniaceae</taxon>
        <taxon>Saprolegnia</taxon>
    </lineage>
</organism>
<dbReference type="PANTHER" id="PTHR22889:SF0">
    <property type="entry name" value="WD REPEAT-CONTAINING PROTEIN 89"/>
    <property type="match status" value="1"/>
</dbReference>
<dbReference type="SUPFAM" id="SSF50978">
    <property type="entry name" value="WD40 repeat-like"/>
    <property type="match status" value="1"/>
</dbReference>
<gene>
    <name evidence="4" type="ORF">SPRG_10447</name>
</gene>
<keyword evidence="2" id="KW-0677">Repeat</keyword>
<evidence type="ECO:0000256" key="1">
    <source>
        <dbReference type="ARBA" id="ARBA00022574"/>
    </source>
</evidence>
<evidence type="ECO:0000256" key="3">
    <source>
        <dbReference type="PROSITE-ProRule" id="PRU00221"/>
    </source>
</evidence>
<dbReference type="InterPro" id="IPR036322">
    <property type="entry name" value="WD40_repeat_dom_sf"/>
</dbReference>
<dbReference type="VEuPathDB" id="FungiDB:SPRG_10447"/>
<dbReference type="InterPro" id="IPR001680">
    <property type="entry name" value="WD40_rpt"/>
</dbReference>
<dbReference type="PROSITE" id="PS50294">
    <property type="entry name" value="WD_REPEATS_REGION"/>
    <property type="match status" value="1"/>
</dbReference>
<dbReference type="InterPro" id="IPR039328">
    <property type="entry name" value="WDR89"/>
</dbReference>
<feature type="repeat" description="WD" evidence="3">
    <location>
        <begin position="72"/>
        <end position="114"/>
    </location>
</feature>
<feature type="repeat" description="WD" evidence="3">
    <location>
        <begin position="303"/>
        <end position="342"/>
    </location>
</feature>
<dbReference type="EMBL" id="KK583243">
    <property type="protein sequence ID" value="KDO24369.1"/>
    <property type="molecule type" value="Genomic_DNA"/>
</dbReference>
<dbReference type="PANTHER" id="PTHR22889">
    <property type="entry name" value="WD REPEAT-CONTAINING PROTEIN 89"/>
    <property type="match status" value="1"/>
</dbReference>
<dbReference type="PROSITE" id="PS00678">
    <property type="entry name" value="WD_REPEATS_1"/>
    <property type="match status" value="1"/>
</dbReference>
<keyword evidence="5" id="KW-1185">Reference proteome</keyword>
<dbReference type="GeneID" id="24132555"/>